<dbReference type="RefSeq" id="WP_191190558.1">
    <property type="nucleotide sequence ID" value="NZ_JACWMY010000010.1"/>
</dbReference>
<evidence type="ECO:0000313" key="3">
    <source>
        <dbReference type="EMBL" id="MBD1365896.1"/>
    </source>
</evidence>
<proteinExistence type="predicted"/>
<keyword evidence="1" id="KW-0732">Signal</keyword>
<feature type="chain" id="PRO_5045361530" evidence="1">
    <location>
        <begin position="20"/>
        <end position="131"/>
    </location>
</feature>
<keyword evidence="4" id="KW-1185">Reference proteome</keyword>
<name>A0ABR7WUA5_9SPHI</name>
<protein>
    <submittedName>
        <fullName evidence="3">DUF4296 domain-containing protein</fullName>
    </submittedName>
</protein>
<evidence type="ECO:0000313" key="4">
    <source>
        <dbReference type="Proteomes" id="UP000606600"/>
    </source>
</evidence>
<dbReference type="EMBL" id="JACWMY010000010">
    <property type="protein sequence ID" value="MBD1365896.1"/>
    <property type="molecule type" value="Genomic_DNA"/>
</dbReference>
<dbReference type="PROSITE" id="PS51257">
    <property type="entry name" value="PROKAR_LIPOPROTEIN"/>
    <property type="match status" value="1"/>
</dbReference>
<reference evidence="3 4" key="1">
    <citation type="submission" date="2020-09" db="EMBL/GenBank/DDBJ databases">
        <title>Novel species of Mucilaginibacter isolated from a glacier on the Tibetan Plateau.</title>
        <authorList>
            <person name="Liu Q."/>
            <person name="Xin Y.-H."/>
        </authorList>
    </citation>
    <scope>NUCLEOTIDE SEQUENCE [LARGE SCALE GENOMIC DNA]</scope>
    <source>
        <strain evidence="3 4">ZT4R22</strain>
    </source>
</reference>
<feature type="signal peptide" evidence="1">
    <location>
        <begin position="1"/>
        <end position="19"/>
    </location>
</feature>
<gene>
    <name evidence="3" type="ORF">IDJ77_18930</name>
</gene>
<comment type="caution">
    <text evidence="3">The sequence shown here is derived from an EMBL/GenBank/DDBJ whole genome shotgun (WGS) entry which is preliminary data.</text>
</comment>
<feature type="domain" description="DUF4296" evidence="2">
    <location>
        <begin position="24"/>
        <end position="108"/>
    </location>
</feature>
<sequence length="131" mass="14725">MHKYIILFFSVLVFLTACGGKDAPEGIIEQPQMAGLLTDIHLTDGTLYNVPQIPDSLYKYGSARYAEVFKRYHTNNKQFTASLKYYTTQPLKLVEIYDQVSKNIKGKTDSLVKIGSKPTNPPNIKNAVPLK</sequence>
<accession>A0ABR7WUA5</accession>
<evidence type="ECO:0000256" key="1">
    <source>
        <dbReference type="SAM" id="SignalP"/>
    </source>
</evidence>
<evidence type="ECO:0000259" key="2">
    <source>
        <dbReference type="Pfam" id="PF14129"/>
    </source>
</evidence>
<dbReference type="Pfam" id="PF14129">
    <property type="entry name" value="DUF4296"/>
    <property type="match status" value="1"/>
</dbReference>
<dbReference type="InterPro" id="IPR025381">
    <property type="entry name" value="DUF4296"/>
</dbReference>
<organism evidence="3 4">
    <name type="scientific">Mucilaginibacter pankratovii</name>
    <dbReference type="NCBI Taxonomy" id="2772110"/>
    <lineage>
        <taxon>Bacteria</taxon>
        <taxon>Pseudomonadati</taxon>
        <taxon>Bacteroidota</taxon>
        <taxon>Sphingobacteriia</taxon>
        <taxon>Sphingobacteriales</taxon>
        <taxon>Sphingobacteriaceae</taxon>
        <taxon>Mucilaginibacter</taxon>
    </lineage>
</organism>
<dbReference type="Proteomes" id="UP000606600">
    <property type="component" value="Unassembled WGS sequence"/>
</dbReference>